<evidence type="ECO:0000313" key="15">
    <source>
        <dbReference type="Proteomes" id="UP000202706"/>
    </source>
</evidence>
<evidence type="ECO:0000313" key="4">
    <source>
        <dbReference type="EMBL" id="QBH66039.1"/>
    </source>
</evidence>
<evidence type="ECO:0000313" key="13">
    <source>
        <dbReference type="EMBL" id="QBH67208.1"/>
    </source>
</evidence>
<organism evidence="1 15">
    <name type="scientific">Phthorimaea operculella granulovirus</name>
    <dbReference type="NCBI Taxonomy" id="192584"/>
    <lineage>
        <taxon>Viruses</taxon>
        <taxon>Viruses incertae sedis</taxon>
        <taxon>Naldaviricetes</taxon>
        <taxon>Lefavirales</taxon>
        <taxon>Baculoviridae</taxon>
        <taxon>Betabaculovirus</taxon>
        <taxon>Betabaculovirus phoperculellae</taxon>
    </lineage>
</organism>
<dbReference type="EMBL" id="MK033568">
    <property type="protein sequence ID" value="QBH66299.1"/>
    <property type="molecule type" value="Genomic_DNA"/>
</dbReference>
<dbReference type="EMBL" id="KU666536">
    <property type="protein sequence ID" value="ANY57463.1"/>
    <property type="molecule type" value="Genomic_DNA"/>
</dbReference>
<evidence type="ECO:0000313" key="10">
    <source>
        <dbReference type="EMBL" id="QBH66819.1"/>
    </source>
</evidence>
<evidence type="ECO:0000313" key="3">
    <source>
        <dbReference type="EMBL" id="QBH65909.1"/>
    </source>
</evidence>
<dbReference type="EMBL" id="AF499596">
    <property type="protein sequence ID" value="AAM70272.1"/>
    <property type="molecule type" value="Genomic_DNA"/>
</dbReference>
<dbReference type="EMBL" id="MK033567">
    <property type="protein sequence ID" value="QBH66169.1"/>
    <property type="molecule type" value="Genomic_DNA"/>
</dbReference>
<reference evidence="2" key="3">
    <citation type="journal article" date="2016" name="Arch. Virol.">
        <title>The comparative analysis of complete genome sequences from two South African betabaculoviruses: Phthorimaea operculella granulovirus and Plutella xylostella granulovirus.</title>
        <authorList>
            <person name="Jukes M.D."/>
            <person name="Motsoeneng B.M."/>
            <person name="Knox C.M."/>
            <person name="Hill M.P."/>
            <person name="Moore S.D."/>
        </authorList>
    </citation>
    <scope>NUCLEOTIDE SEQUENCE</scope>
    <source>
        <strain evidence="2">SA</strain>
    </source>
</reference>
<dbReference type="EMBL" id="MK033571">
    <property type="protein sequence ID" value="QBH66689.1"/>
    <property type="molecule type" value="Genomic_DNA"/>
</dbReference>
<dbReference type="EMBL" id="MK033574">
    <property type="protein sequence ID" value="QBH67078.1"/>
    <property type="molecule type" value="Genomic_DNA"/>
</dbReference>
<protein>
    <submittedName>
        <fullName evidence="1">Uncharacterized protein</fullName>
    </submittedName>
</protein>
<reference evidence="15" key="1">
    <citation type="journal article" date="2000" name="Virus Genes">
        <title>Comparative analysis of the granulin regions of the Phthorimaea operculella and Spodoptera littoralis granuloviruses.</title>
        <authorList>
            <person name="Taha A."/>
            <person name="Nour-El-Din A."/>
            <person name="Croizier L."/>
            <person name="Ferber M.L."/>
            <person name="Croizier G."/>
        </authorList>
    </citation>
    <scope>NUCLEOTIDE SEQUENCE [LARGE SCALE GENOMIC DNA]</scope>
</reference>
<evidence type="ECO:0000313" key="8">
    <source>
        <dbReference type="EMBL" id="QBH66559.1"/>
    </source>
</evidence>
<evidence type="ECO:0000313" key="2">
    <source>
        <dbReference type="EMBL" id="ANY57463.1"/>
    </source>
</evidence>
<dbReference type="EMBL" id="MK033575">
    <property type="protein sequence ID" value="QBH67208.1"/>
    <property type="molecule type" value="Genomic_DNA"/>
</dbReference>
<dbReference type="EMBL" id="MK033576">
    <property type="protein sequence ID" value="QBH67338.1"/>
    <property type="molecule type" value="Genomic_DNA"/>
</dbReference>
<evidence type="ECO:0000313" key="7">
    <source>
        <dbReference type="EMBL" id="QBH66429.1"/>
    </source>
</evidence>
<dbReference type="KEGG" id="vg:949287"/>
<evidence type="ECO:0000313" key="6">
    <source>
        <dbReference type="EMBL" id="QBH66299.1"/>
    </source>
</evidence>
<evidence type="ECO:0000313" key="12">
    <source>
        <dbReference type="EMBL" id="QBH67078.1"/>
    </source>
</evidence>
<keyword evidence="15" id="KW-1185">Reference proteome</keyword>
<dbReference type="Proteomes" id="UP000202706">
    <property type="component" value="Segment"/>
</dbReference>
<evidence type="ECO:0000313" key="11">
    <source>
        <dbReference type="EMBL" id="QBH66949.1"/>
    </source>
</evidence>
<gene>
    <name evidence="1" type="primary">PhopGV074</name>
    <name evidence="2" type="ORF">PhopGVgp074</name>
</gene>
<reference evidence="1" key="2">
    <citation type="submission" date="2002-04" db="EMBL/GenBank/DDBJ databases">
        <title>The complete sequence of the potato tuber moth, Phthorimaea operculella, granulovirus.</title>
        <authorList>
            <person name="Croizier L."/>
            <person name="Taha A."/>
            <person name="Croizier G."/>
            <person name="Lopez Ferber M."/>
        </authorList>
    </citation>
    <scope>NUCLEOTIDE SEQUENCE</scope>
</reference>
<evidence type="ECO:0000313" key="1">
    <source>
        <dbReference type="EMBL" id="AAM70272.1"/>
    </source>
</evidence>
<sequence>MSNFVDAQTICEQIMKLDDTEFDDAIVLNTFRTLKSVWCTYNSKNYQLLERFLKLLTPDHNFCKNVTIGEYTHILREHELHNKEIFEKTWHSYYDSLNNGDCVPSIKVKTLDDFIYWIGQHCKNDHALVYTLYTTTDLAVLNKILSDLGPRVRNDTCHTCRQLCKQIISKIRGTV</sequence>
<accession>Q8JRY5</accession>
<dbReference type="OrthoDB" id="23066at10239"/>
<name>Q8JRY5_9BBAC</name>
<proteinExistence type="predicted"/>
<dbReference type="EMBL" id="MK033573">
    <property type="protein sequence ID" value="QBH66949.1"/>
    <property type="molecule type" value="Genomic_DNA"/>
</dbReference>
<evidence type="ECO:0000313" key="9">
    <source>
        <dbReference type="EMBL" id="QBH66689.1"/>
    </source>
</evidence>
<evidence type="ECO:0000313" key="5">
    <source>
        <dbReference type="EMBL" id="QBH66169.1"/>
    </source>
</evidence>
<dbReference type="EMBL" id="MK033565">
    <property type="protein sequence ID" value="QBH65909.1"/>
    <property type="molecule type" value="Genomic_DNA"/>
</dbReference>
<reference evidence="3" key="4">
    <citation type="journal article" date="2019" name="J. Gen. Virol.">
        <title>Elucidating the genetic diversity of Phthorimaea operculella granulovirus (PhopGV).</title>
        <authorList>
            <person name="Larem A."/>
            <person name="Ben-Tiba S."/>
            <person name="Wennmann J.T."/>
            <person name="Gueli Alletti G."/>
            <person name="Jehle J.A."/>
        </authorList>
    </citation>
    <scope>NUCLEOTIDE SEQUENCE</scope>
    <source>
        <strain evidence="3">PhopGV-CR3.1</strain>
        <strain evidence="4">PhopGV-CR5.1</strain>
        <strain evidence="5">PhopGV-GR1.1</strain>
        <strain evidence="6">PhopGV-GR1.2</strain>
        <strain evidence="7">PhopGV-GR2.1</strain>
        <strain evidence="8">PhopGV-IT1.1</strain>
        <strain evidence="9">PhopGV-LS1.1</strain>
        <strain evidence="10">PhopGV-LS1.2</strain>
        <strain evidence="11">PhopGV-LS2.1</strain>
        <strain evidence="12">PhopGV-LS3.1</strain>
        <strain evidence="13">PhopGV-R</strain>
        <strain evidence="14">PhopGV-Ym.1</strain>
    </source>
</reference>
<dbReference type="EMBL" id="MK033566">
    <property type="protein sequence ID" value="QBH66039.1"/>
    <property type="molecule type" value="Genomic_DNA"/>
</dbReference>
<dbReference type="GeneID" id="949287"/>
<evidence type="ECO:0000313" key="14">
    <source>
        <dbReference type="EMBL" id="QBH67338.1"/>
    </source>
</evidence>
<dbReference type="EMBL" id="MK033572">
    <property type="protein sequence ID" value="QBH66819.1"/>
    <property type="molecule type" value="Genomic_DNA"/>
</dbReference>
<dbReference type="RefSeq" id="NP_663239.1">
    <property type="nucleotide sequence ID" value="NC_004062.1"/>
</dbReference>
<dbReference type="EMBL" id="MK033569">
    <property type="protein sequence ID" value="QBH66429.1"/>
    <property type="molecule type" value="Genomic_DNA"/>
</dbReference>
<dbReference type="EMBL" id="MK033570">
    <property type="protein sequence ID" value="QBH66559.1"/>
    <property type="molecule type" value="Genomic_DNA"/>
</dbReference>